<gene>
    <name evidence="1" type="ORF">K4A83_20070</name>
</gene>
<keyword evidence="2" id="KW-1185">Reference proteome</keyword>
<proteinExistence type="predicted"/>
<comment type="caution">
    <text evidence="1">The sequence shown here is derived from an EMBL/GenBank/DDBJ whole genome shotgun (WGS) entry which is preliminary data.</text>
</comment>
<evidence type="ECO:0000313" key="2">
    <source>
        <dbReference type="Proteomes" id="UP001526426"/>
    </source>
</evidence>
<name>A0ABT3LAN7_9CYAN</name>
<dbReference type="EMBL" id="JAIHOM010000147">
    <property type="protein sequence ID" value="MCW6038553.1"/>
    <property type="molecule type" value="Genomic_DNA"/>
</dbReference>
<protein>
    <submittedName>
        <fullName evidence="1">Uncharacterized protein</fullName>
    </submittedName>
</protein>
<organism evidence="1 2">
    <name type="scientific">Spirulina subsalsa FACHB-351</name>
    <dbReference type="NCBI Taxonomy" id="234711"/>
    <lineage>
        <taxon>Bacteria</taxon>
        <taxon>Bacillati</taxon>
        <taxon>Cyanobacteriota</taxon>
        <taxon>Cyanophyceae</taxon>
        <taxon>Spirulinales</taxon>
        <taxon>Spirulinaceae</taxon>
        <taxon>Spirulina</taxon>
    </lineage>
</organism>
<dbReference type="RefSeq" id="WP_265266462.1">
    <property type="nucleotide sequence ID" value="NZ_JAIHOM010000147.1"/>
</dbReference>
<evidence type="ECO:0000313" key="1">
    <source>
        <dbReference type="EMBL" id="MCW6038553.1"/>
    </source>
</evidence>
<sequence>MAAMPDKAWDSFFYNADSKLPKLIKISGINSDNTCKSTTLKVSDVLSPEMIRAFAELGNDRDYQDQGTYFELTRDPRNNQIVSIQRDFELLQYDLKHNQPIRGEI</sequence>
<accession>A0ABT3LAN7</accession>
<reference evidence="1 2" key="1">
    <citation type="submission" date="2021-08" db="EMBL/GenBank/DDBJ databases">
        <title>Draft genome sequence of Spirulina subsalsa with high tolerance to salinity and hype-accumulation of phycocyanin.</title>
        <authorList>
            <person name="Pei H."/>
            <person name="Jiang L."/>
        </authorList>
    </citation>
    <scope>NUCLEOTIDE SEQUENCE [LARGE SCALE GENOMIC DNA]</scope>
    <source>
        <strain evidence="1 2">FACHB-351</strain>
    </source>
</reference>
<dbReference type="Proteomes" id="UP001526426">
    <property type="component" value="Unassembled WGS sequence"/>
</dbReference>